<dbReference type="PATRIC" id="fig|225937.3.peg.1183"/>
<reference evidence="6" key="2">
    <citation type="submission" date="2010-02" db="EMBL/GenBank/DDBJ databases">
        <title>Complete genome sequence of Marinobacter adhaerens type strain (HP15).</title>
        <authorList>
            <person name="Gaerdes A.A.M."/>
            <person name="Kaeppel E."/>
            <person name="Shezad A."/>
            <person name="Seebah S."/>
            <person name="Teeling H."/>
            <person name="Yarza P."/>
            <person name="Gloeckner F.O."/>
            <person name="Ullrich M.S."/>
        </authorList>
    </citation>
    <scope>NUCLEOTIDE SEQUENCE [LARGE SCALE GENOMIC DNA]</scope>
    <source>
        <strain evidence="6">DSM 23420 / HP15</strain>
    </source>
</reference>
<gene>
    <name evidence="5" type="ordered locus">HP15_1175</name>
</gene>
<accession>E4PH03</accession>
<dbReference type="Pfam" id="PF03938">
    <property type="entry name" value="OmpH"/>
    <property type="match status" value="1"/>
</dbReference>
<dbReference type="PANTHER" id="PTHR35089">
    <property type="entry name" value="CHAPERONE PROTEIN SKP"/>
    <property type="match status" value="1"/>
</dbReference>
<sequence length="179" mass="20679">MDNNNLRMKTRRKPMSRFVLMFAAVMLAFSFPAMAETRIGVVDLRQALFSSDDAKTFSESLQKDFAGDEARVREAQEEARKLQERLEKDGAMMNESERNQLAGEFQEKVKEFNFLKQRLDSTVNQRKQAFLEQARPEVDAAVKELLEENNLDLILPSEAVVYVKPEMNLTSQLLEKLNR</sequence>
<feature type="chain" id="PRO_5003187352" evidence="4">
    <location>
        <begin position="36"/>
        <end position="179"/>
    </location>
</feature>
<protein>
    <submittedName>
        <fullName evidence="5">Outer membrane chaperone Skp (OmpH)</fullName>
    </submittedName>
</protein>
<dbReference type="STRING" id="225937.HP15_1175"/>
<comment type="similarity">
    <text evidence="1">Belongs to the Skp family.</text>
</comment>
<dbReference type="EMBL" id="CP001978">
    <property type="protein sequence ID" value="ADP96939.1"/>
    <property type="molecule type" value="Genomic_DNA"/>
</dbReference>
<evidence type="ECO:0000256" key="3">
    <source>
        <dbReference type="SAM" id="Coils"/>
    </source>
</evidence>
<dbReference type="PANTHER" id="PTHR35089:SF1">
    <property type="entry name" value="CHAPERONE PROTEIN SKP"/>
    <property type="match status" value="1"/>
</dbReference>
<dbReference type="GO" id="GO:0051082">
    <property type="term" value="F:unfolded protein binding"/>
    <property type="evidence" value="ECO:0007669"/>
    <property type="project" value="InterPro"/>
</dbReference>
<dbReference type="KEGG" id="mad:HP15_1175"/>
<evidence type="ECO:0000256" key="4">
    <source>
        <dbReference type="SAM" id="SignalP"/>
    </source>
</evidence>
<evidence type="ECO:0000313" key="6">
    <source>
        <dbReference type="Proteomes" id="UP000007077"/>
    </source>
</evidence>
<keyword evidence="3" id="KW-0175">Coiled coil</keyword>
<evidence type="ECO:0000313" key="5">
    <source>
        <dbReference type="EMBL" id="ADP96939.1"/>
    </source>
</evidence>
<feature type="signal peptide" evidence="4">
    <location>
        <begin position="1"/>
        <end position="35"/>
    </location>
</feature>
<dbReference type="SUPFAM" id="SSF111384">
    <property type="entry name" value="OmpH-like"/>
    <property type="match status" value="1"/>
</dbReference>
<dbReference type="InterPro" id="IPR024930">
    <property type="entry name" value="Skp_dom_sf"/>
</dbReference>
<evidence type="ECO:0000256" key="1">
    <source>
        <dbReference type="ARBA" id="ARBA00009091"/>
    </source>
</evidence>
<dbReference type="AlphaFoldDB" id="E4PH03"/>
<dbReference type="Proteomes" id="UP000007077">
    <property type="component" value="Chromosome"/>
</dbReference>
<dbReference type="eggNOG" id="COG2825">
    <property type="taxonomic scope" value="Bacteria"/>
</dbReference>
<dbReference type="GO" id="GO:0005829">
    <property type="term" value="C:cytosol"/>
    <property type="evidence" value="ECO:0007669"/>
    <property type="project" value="TreeGrafter"/>
</dbReference>
<proteinExistence type="inferred from homology"/>
<name>E4PH03_MARAH</name>
<keyword evidence="2 4" id="KW-0732">Signal</keyword>
<reference evidence="5 6" key="1">
    <citation type="journal article" date="2010" name="Stand. Genomic Sci.">
        <title>Complete genome sequence of Marinobacter adhaerens type strain (HP15), a diatom-interacting marine microorganism.</title>
        <authorList>
            <person name="Gardes A."/>
            <person name="Kaeppel E."/>
            <person name="Shehzad A."/>
            <person name="Seebah S."/>
            <person name="Teeling H."/>
            <person name="Yarza P."/>
            <person name="Glockner F.O."/>
            <person name="Grossart H.P."/>
            <person name="Ullrich M.S."/>
        </authorList>
    </citation>
    <scope>NUCLEOTIDE SEQUENCE [LARGE SCALE GENOMIC DNA]</scope>
    <source>
        <strain evidence="6">DSM 23420 / HP15</strain>
    </source>
</reference>
<dbReference type="SMART" id="SM00935">
    <property type="entry name" value="OmpH"/>
    <property type="match status" value="1"/>
</dbReference>
<organism evidence="5 6">
    <name type="scientific">Marinobacter adhaerens (strain DSM 23420 / HP15)</name>
    <dbReference type="NCBI Taxonomy" id="225937"/>
    <lineage>
        <taxon>Bacteria</taxon>
        <taxon>Pseudomonadati</taxon>
        <taxon>Pseudomonadota</taxon>
        <taxon>Gammaproteobacteria</taxon>
        <taxon>Pseudomonadales</taxon>
        <taxon>Marinobacteraceae</taxon>
        <taxon>Marinobacter</taxon>
    </lineage>
</organism>
<dbReference type="InterPro" id="IPR005632">
    <property type="entry name" value="Chaperone_Skp"/>
</dbReference>
<dbReference type="GO" id="GO:0050821">
    <property type="term" value="P:protein stabilization"/>
    <property type="evidence" value="ECO:0007669"/>
    <property type="project" value="TreeGrafter"/>
</dbReference>
<dbReference type="HOGENOM" id="CLU_101388_4_0_6"/>
<dbReference type="Gene3D" id="3.30.910.20">
    <property type="entry name" value="Skp domain"/>
    <property type="match status" value="1"/>
</dbReference>
<feature type="coiled-coil region" evidence="3">
    <location>
        <begin position="58"/>
        <end position="99"/>
    </location>
</feature>
<evidence type="ECO:0000256" key="2">
    <source>
        <dbReference type="ARBA" id="ARBA00022729"/>
    </source>
</evidence>